<evidence type="ECO:0000256" key="1">
    <source>
        <dbReference type="SAM" id="MobiDB-lite"/>
    </source>
</evidence>
<feature type="region of interest" description="Disordered" evidence="1">
    <location>
        <begin position="170"/>
        <end position="314"/>
    </location>
</feature>
<dbReference type="AlphaFoldDB" id="A0A9J6DZE6"/>
<feature type="compositionally biased region" description="Polar residues" evidence="1">
    <location>
        <begin position="172"/>
        <end position="181"/>
    </location>
</feature>
<dbReference type="VEuPathDB" id="VectorBase:LOC119176725"/>
<feature type="compositionally biased region" description="Basic residues" evidence="1">
    <location>
        <begin position="254"/>
        <end position="263"/>
    </location>
</feature>
<gene>
    <name evidence="2" type="ORF">HPB51_005404</name>
</gene>
<feature type="compositionally biased region" description="Polar residues" evidence="1">
    <location>
        <begin position="194"/>
        <end position="216"/>
    </location>
</feature>
<sequence>MRQDCRSIVSKVLRARKIPRLPRDDIKVIVGPRNGLNIRSTCGVSVDEAIRNGAGVGDDEMITICSNPTQNVLVISIPKESTATKTAKMKVFTINGKRECGRLGHRPDVCPRPGMKLCPISGIKNPINGHECTPQCSICGEVHSTADRMCKAKYKVPHIVKQRRWKARFRNFQEQTPSPSDSKAGAVEEGRLSHSISRTRSQPVMGRSTRSGSSSPVKRRSKSHSTSRSPSRSRSRSQNQHHSQQDIIEATSGGKKKGPRKINWRAIVTGTKADPAQGHHLSGQPRAAADPRLVARMENTEKESRELRKELAKA</sequence>
<feature type="compositionally biased region" description="Basic and acidic residues" evidence="1">
    <location>
        <begin position="293"/>
        <end position="314"/>
    </location>
</feature>
<reference evidence="2" key="2">
    <citation type="submission" date="2021-09" db="EMBL/GenBank/DDBJ databases">
        <authorList>
            <person name="Jia N."/>
            <person name="Wang J."/>
            <person name="Shi W."/>
            <person name="Du L."/>
            <person name="Sun Y."/>
            <person name="Zhan W."/>
            <person name="Jiang J."/>
            <person name="Wang Q."/>
            <person name="Zhang B."/>
            <person name="Ji P."/>
            <person name="Sakyi L.B."/>
            <person name="Cui X."/>
            <person name="Yuan T."/>
            <person name="Jiang B."/>
            <person name="Yang W."/>
            <person name="Lam T.T.-Y."/>
            <person name="Chang Q."/>
            <person name="Ding S."/>
            <person name="Wang X."/>
            <person name="Zhu J."/>
            <person name="Ruan X."/>
            <person name="Zhao L."/>
            <person name="Wei J."/>
            <person name="Que T."/>
            <person name="Du C."/>
            <person name="Cheng J."/>
            <person name="Dai P."/>
            <person name="Han X."/>
            <person name="Huang E."/>
            <person name="Gao Y."/>
            <person name="Liu J."/>
            <person name="Shao H."/>
            <person name="Ye R."/>
            <person name="Li L."/>
            <person name="Wei W."/>
            <person name="Wang X."/>
            <person name="Wang C."/>
            <person name="Huo Q."/>
            <person name="Li W."/>
            <person name="Guo W."/>
            <person name="Chen H."/>
            <person name="Chen S."/>
            <person name="Zhou L."/>
            <person name="Zhou L."/>
            <person name="Ni X."/>
            <person name="Tian J."/>
            <person name="Zhou Y."/>
            <person name="Sheng Y."/>
            <person name="Liu T."/>
            <person name="Pan Y."/>
            <person name="Xia L."/>
            <person name="Li J."/>
            <person name="Zhao F."/>
            <person name="Cao W."/>
        </authorList>
    </citation>
    <scope>NUCLEOTIDE SEQUENCE</scope>
    <source>
        <strain evidence="2">Rmic-2018</strain>
        <tissue evidence="2">Larvae</tissue>
    </source>
</reference>
<comment type="caution">
    <text evidence="2">The sequence shown here is derived from an EMBL/GenBank/DDBJ whole genome shotgun (WGS) entry which is preliminary data.</text>
</comment>
<evidence type="ECO:0000313" key="3">
    <source>
        <dbReference type="Proteomes" id="UP000821866"/>
    </source>
</evidence>
<evidence type="ECO:0000313" key="2">
    <source>
        <dbReference type="EMBL" id="KAH8027422.1"/>
    </source>
</evidence>
<dbReference type="EMBL" id="JABSTU010000006">
    <property type="protein sequence ID" value="KAH8027422.1"/>
    <property type="molecule type" value="Genomic_DNA"/>
</dbReference>
<proteinExistence type="predicted"/>
<keyword evidence="3" id="KW-1185">Reference proteome</keyword>
<organism evidence="2 3">
    <name type="scientific">Rhipicephalus microplus</name>
    <name type="common">Cattle tick</name>
    <name type="synonym">Boophilus microplus</name>
    <dbReference type="NCBI Taxonomy" id="6941"/>
    <lineage>
        <taxon>Eukaryota</taxon>
        <taxon>Metazoa</taxon>
        <taxon>Ecdysozoa</taxon>
        <taxon>Arthropoda</taxon>
        <taxon>Chelicerata</taxon>
        <taxon>Arachnida</taxon>
        <taxon>Acari</taxon>
        <taxon>Parasitiformes</taxon>
        <taxon>Ixodida</taxon>
        <taxon>Ixodoidea</taxon>
        <taxon>Ixodidae</taxon>
        <taxon>Rhipicephalinae</taxon>
        <taxon>Rhipicephalus</taxon>
        <taxon>Boophilus</taxon>
    </lineage>
</organism>
<feature type="compositionally biased region" description="Basic residues" evidence="1">
    <location>
        <begin position="217"/>
        <end position="235"/>
    </location>
</feature>
<name>A0A9J6DZE6_RHIMP</name>
<reference evidence="2" key="1">
    <citation type="journal article" date="2020" name="Cell">
        <title>Large-Scale Comparative Analyses of Tick Genomes Elucidate Their Genetic Diversity and Vector Capacities.</title>
        <authorList>
            <consortium name="Tick Genome and Microbiome Consortium (TIGMIC)"/>
            <person name="Jia N."/>
            <person name="Wang J."/>
            <person name="Shi W."/>
            <person name="Du L."/>
            <person name="Sun Y."/>
            <person name="Zhan W."/>
            <person name="Jiang J.F."/>
            <person name="Wang Q."/>
            <person name="Zhang B."/>
            <person name="Ji P."/>
            <person name="Bell-Sakyi L."/>
            <person name="Cui X.M."/>
            <person name="Yuan T.T."/>
            <person name="Jiang B.G."/>
            <person name="Yang W.F."/>
            <person name="Lam T.T."/>
            <person name="Chang Q.C."/>
            <person name="Ding S.J."/>
            <person name="Wang X.J."/>
            <person name="Zhu J.G."/>
            <person name="Ruan X.D."/>
            <person name="Zhao L."/>
            <person name="Wei J.T."/>
            <person name="Ye R.Z."/>
            <person name="Que T.C."/>
            <person name="Du C.H."/>
            <person name="Zhou Y.H."/>
            <person name="Cheng J.X."/>
            <person name="Dai P.F."/>
            <person name="Guo W.B."/>
            <person name="Han X.H."/>
            <person name="Huang E.J."/>
            <person name="Li L.F."/>
            <person name="Wei W."/>
            <person name="Gao Y.C."/>
            <person name="Liu J.Z."/>
            <person name="Shao H.Z."/>
            <person name="Wang X."/>
            <person name="Wang C.C."/>
            <person name="Yang T.C."/>
            <person name="Huo Q.B."/>
            <person name="Li W."/>
            <person name="Chen H.Y."/>
            <person name="Chen S.E."/>
            <person name="Zhou L.G."/>
            <person name="Ni X.B."/>
            <person name="Tian J.H."/>
            <person name="Sheng Y."/>
            <person name="Liu T."/>
            <person name="Pan Y.S."/>
            <person name="Xia L.Y."/>
            <person name="Li J."/>
            <person name="Zhao F."/>
            <person name="Cao W.C."/>
        </authorList>
    </citation>
    <scope>NUCLEOTIDE SEQUENCE</scope>
    <source>
        <strain evidence="2">Rmic-2018</strain>
    </source>
</reference>
<dbReference type="Proteomes" id="UP000821866">
    <property type="component" value="Chromosome 4"/>
</dbReference>
<protein>
    <submittedName>
        <fullName evidence="2">Uncharacterized protein</fullName>
    </submittedName>
</protein>
<accession>A0A9J6DZE6</accession>